<feature type="transmembrane region" description="Helical" evidence="2">
    <location>
        <begin position="884"/>
        <end position="911"/>
    </location>
</feature>
<dbReference type="OrthoDB" id="77931at2759"/>
<dbReference type="PANTHER" id="PTHR11319:SF35">
    <property type="entry name" value="OUTER MEMBRANE PROTEIN PMPC-RELATED"/>
    <property type="match status" value="1"/>
</dbReference>
<proteinExistence type="predicted"/>
<feature type="transmembrane region" description="Helical" evidence="2">
    <location>
        <begin position="1027"/>
        <end position="1046"/>
    </location>
</feature>
<dbReference type="GeneID" id="7824413"/>
<keyword evidence="2" id="KW-0472">Membrane</keyword>
<feature type="transmembrane region" description="Helical" evidence="2">
    <location>
        <begin position="1004"/>
        <end position="1021"/>
    </location>
</feature>
<dbReference type="KEGG" id="tet:TTHERM_00979830"/>
<dbReference type="PANTHER" id="PTHR11319">
    <property type="entry name" value="G PROTEIN-COUPLED RECEPTOR-RELATED"/>
    <property type="match status" value="1"/>
</dbReference>
<evidence type="ECO:0000256" key="1">
    <source>
        <dbReference type="SAM" id="Coils"/>
    </source>
</evidence>
<sequence length="1381" mass="158988">MNVLAHLQNKLLITQQILQDTICLENIQIQSIKITKPSLYPIVSIRSSQIYLNQSSAKNNIANFTNQNSLFTLQAENLLITNSTLNQNSGFQNLLLIQNTQQGNIQSLIVSNNLIMAALLISQSNIQIQVSQIKQNQSKSVKQQSSVVTIIQNSLIQIQSLEFEQNQSNNGGSLFISSSQLIISQSFFKGDKSILNGGSIYSQNSQLTIQQSQFYQCSSMIGGCIFAQEGNLNISQLLSQNNTATQLGGFLYINQLDQFILQDIDISNSISFGDGGSIYIQQSKGINSVIAKSTFLNNQAKGSGGSILTDNSNFQIIQCKFQGNSAGIGGAIRYLNLKPAFMLNLKNNIQDTCNTYQNNECYNNTSLIFGNSIASYPCRASVLPSKYFNVHSEFPNISFSNFQSGLSNFDLVIVFFDEFNNPINQIDFQNQTIINQLSSELFQEISQYSCRVHIQQVNSQLQNQTIKLDGAQFSQYQYLSNQQIGCFINGLKITGIPSQSAIMNLQLYGMKAANKSNQFTDINDIQIKIQFRSCQTGEYYNKICQNCLLQECVQCMNGTYSLIYPFEDKKIECKSCDMSKSYSCYSDQIILRENYWRINNHSDLIYECNQVTNSCNGDSQKGYCADGFVGALCSSCDAYGKVWGQPYQFDNYSIKNGVQCIKCSQYSSILLKELFAFTIISIYLIVLIIQSQDSNCKVCLMRILQSLDLLYVGVSSFLSDNQVISKIFINQFQILSTLKYSLRINISQVFSNFLTIPQSASQPINVFTYSFDCILSQIKINIPIQYKRFINISLVLPLIFIISFFIFVYLILQGIKCLIPKQYFFYKTKYLRLNVLISALIVLTYIASQNIYQAALENIFCDKYSNVYYMKSQMDEICYTQEHYYYIFFLIGPVLFVVSVVYPITMLIILYRNRFKLFDSKQKSINLIRRYGYLFKGFKKDRWWWEILKTWYKFLITFMATLYRSQPLPQILSIIFLQMIYLYLLMKYQPYQHYKINLLEKRSVIYTLLIFQISIVYLYNSDGILSIFSQIGLIILLVILLGRLILSFIEVHSRVHFYAIGKIGCLRSICKYLRNHLQGEKCKFWIKNYLFNNFWGLYNMLYIENYDPYRVFGNWKKLRLLFKNGNIKLTRVNNTSLTQQRSNKKTFQNQTINQNSSQTYNLSNYKRISLNNSIYSPKILQERDNSISPITQNTDYFQFSNYSKQSFKTFTFQGLFTPKKINSPINSKCVLQAKNSEKDNQAPCVVFQNTNPLKQIKKQRSTYLNTECQSIFSPKRNSVNQQNILNQFQFEQDYSKSPISKITSPSQQLNGSNCNFKKQQNELQKLNINSKNIKKIRQLESYSSFSAINQNSNLFQSVNQQFFQPQYSNTPQTKDANTNQN</sequence>
<dbReference type="InParanoid" id="Q23JH4"/>
<keyword evidence="2" id="KW-1133">Transmembrane helix</keyword>
<gene>
    <name evidence="3" type="ORF">TTHERM_00979830</name>
</gene>
<dbReference type="STRING" id="312017.Q23JH4"/>
<accession>Q23JH4</accession>
<evidence type="ECO:0000256" key="2">
    <source>
        <dbReference type="SAM" id="Phobius"/>
    </source>
</evidence>
<keyword evidence="1" id="KW-0175">Coiled coil</keyword>
<feature type="transmembrane region" description="Helical" evidence="2">
    <location>
        <begin position="789"/>
        <end position="812"/>
    </location>
</feature>
<organism evidence="3 4">
    <name type="scientific">Tetrahymena thermophila (strain SB210)</name>
    <dbReference type="NCBI Taxonomy" id="312017"/>
    <lineage>
        <taxon>Eukaryota</taxon>
        <taxon>Sar</taxon>
        <taxon>Alveolata</taxon>
        <taxon>Ciliophora</taxon>
        <taxon>Intramacronucleata</taxon>
        <taxon>Oligohymenophorea</taxon>
        <taxon>Hymenostomatida</taxon>
        <taxon>Tetrahymenina</taxon>
        <taxon>Tetrahymenidae</taxon>
        <taxon>Tetrahymena</taxon>
    </lineage>
</organism>
<keyword evidence="2 3" id="KW-0812">Transmembrane</keyword>
<feature type="coiled-coil region" evidence="1">
    <location>
        <begin position="1309"/>
        <end position="1336"/>
    </location>
</feature>
<protein>
    <submittedName>
        <fullName evidence="3">Transmembrane protein, putative</fullName>
    </submittedName>
</protein>
<reference evidence="4" key="1">
    <citation type="journal article" date="2006" name="PLoS Biol.">
        <title>Macronuclear genome sequence of the ciliate Tetrahymena thermophila, a model eukaryote.</title>
        <authorList>
            <person name="Eisen J.A."/>
            <person name="Coyne R.S."/>
            <person name="Wu M."/>
            <person name="Wu D."/>
            <person name="Thiagarajan M."/>
            <person name="Wortman J.R."/>
            <person name="Badger J.H."/>
            <person name="Ren Q."/>
            <person name="Amedeo P."/>
            <person name="Jones K.M."/>
            <person name="Tallon L.J."/>
            <person name="Delcher A.L."/>
            <person name="Salzberg S.L."/>
            <person name="Silva J.C."/>
            <person name="Haas B.J."/>
            <person name="Majoros W.H."/>
            <person name="Farzad M."/>
            <person name="Carlton J.M."/>
            <person name="Smith R.K. Jr."/>
            <person name="Garg J."/>
            <person name="Pearlman R.E."/>
            <person name="Karrer K.M."/>
            <person name="Sun L."/>
            <person name="Manning G."/>
            <person name="Elde N.C."/>
            <person name="Turkewitz A.P."/>
            <person name="Asai D.J."/>
            <person name="Wilkes D.E."/>
            <person name="Wang Y."/>
            <person name="Cai H."/>
            <person name="Collins K."/>
            <person name="Stewart B.A."/>
            <person name="Lee S.R."/>
            <person name="Wilamowska K."/>
            <person name="Weinberg Z."/>
            <person name="Ruzzo W.L."/>
            <person name="Wloga D."/>
            <person name="Gaertig J."/>
            <person name="Frankel J."/>
            <person name="Tsao C.-C."/>
            <person name="Gorovsky M.A."/>
            <person name="Keeling P.J."/>
            <person name="Waller R.F."/>
            <person name="Patron N.J."/>
            <person name="Cherry J.M."/>
            <person name="Stover N.A."/>
            <person name="Krieger C.J."/>
            <person name="del Toro C."/>
            <person name="Ryder H.F."/>
            <person name="Williamson S.C."/>
            <person name="Barbeau R.A."/>
            <person name="Hamilton E.P."/>
            <person name="Orias E."/>
        </authorList>
    </citation>
    <scope>NUCLEOTIDE SEQUENCE [LARGE SCALE GENOMIC DNA]</scope>
    <source>
        <strain evidence="4">SB210</strain>
    </source>
</reference>
<evidence type="ECO:0000313" key="3">
    <source>
        <dbReference type="EMBL" id="EAR96670.2"/>
    </source>
</evidence>
<dbReference type="Proteomes" id="UP000009168">
    <property type="component" value="Unassembled WGS sequence"/>
</dbReference>
<evidence type="ECO:0000313" key="4">
    <source>
        <dbReference type="Proteomes" id="UP000009168"/>
    </source>
</evidence>
<dbReference type="HOGENOM" id="CLU_249727_0_0_1"/>
<feature type="transmembrane region" description="Helical" evidence="2">
    <location>
        <begin position="968"/>
        <end position="984"/>
    </location>
</feature>
<keyword evidence="4" id="KW-1185">Reference proteome</keyword>
<dbReference type="SUPFAM" id="SSF51126">
    <property type="entry name" value="Pectin lyase-like"/>
    <property type="match status" value="1"/>
</dbReference>
<feature type="transmembrane region" description="Helical" evidence="2">
    <location>
        <begin position="833"/>
        <end position="852"/>
    </location>
</feature>
<name>Q23JH4_TETTS</name>
<dbReference type="EMBL" id="GG662689">
    <property type="protein sequence ID" value="EAR96670.2"/>
    <property type="molecule type" value="Genomic_DNA"/>
</dbReference>
<dbReference type="InterPro" id="IPR011050">
    <property type="entry name" value="Pectin_lyase_fold/virulence"/>
</dbReference>
<dbReference type="eggNOG" id="ENOG502SA63">
    <property type="taxonomic scope" value="Eukaryota"/>
</dbReference>
<dbReference type="RefSeq" id="XP_001016915.2">
    <property type="nucleotide sequence ID" value="XM_001016915.2"/>
</dbReference>